<dbReference type="InterPro" id="IPR009722">
    <property type="entry name" value="YjiK/CarP"/>
</dbReference>
<protein>
    <recommendedName>
        <fullName evidence="7">SdiA-regulated family protein</fullName>
    </recommendedName>
</protein>
<dbReference type="Proteomes" id="UP000283433">
    <property type="component" value="Unassembled WGS sequence"/>
</dbReference>
<accession>A0A419S3E6</accession>
<dbReference type="GO" id="GO:0005886">
    <property type="term" value="C:plasma membrane"/>
    <property type="evidence" value="ECO:0007669"/>
    <property type="project" value="UniProtKB-SubCell"/>
</dbReference>
<evidence type="ECO:0000256" key="1">
    <source>
        <dbReference type="ARBA" id="ARBA00004236"/>
    </source>
</evidence>
<organism evidence="5 6">
    <name type="scientific">Pelobium manganitolerans</name>
    <dbReference type="NCBI Taxonomy" id="1842495"/>
    <lineage>
        <taxon>Bacteria</taxon>
        <taxon>Pseudomonadati</taxon>
        <taxon>Bacteroidota</taxon>
        <taxon>Sphingobacteriia</taxon>
        <taxon>Sphingobacteriales</taxon>
        <taxon>Sphingobacteriaceae</taxon>
        <taxon>Pelobium</taxon>
    </lineage>
</organism>
<comment type="subcellular location">
    <subcellularLocation>
        <location evidence="1">Cell membrane</location>
    </subcellularLocation>
</comment>
<name>A0A419S3E6_9SPHI</name>
<evidence type="ECO:0000256" key="3">
    <source>
        <dbReference type="ARBA" id="ARBA00023136"/>
    </source>
</evidence>
<evidence type="ECO:0000313" key="5">
    <source>
        <dbReference type="EMBL" id="RKD13797.1"/>
    </source>
</evidence>
<sequence>MKRTSLYTILFALAFITLTAFTYFKRHKENVAQTKTALKIVKTWTLPASLNEVSGIAWAADNLIACVQDEEGKIFLYDIVQHKVVQEIAFADAGDYEGISVVNNDAYVMRSDGLLYQIKNYRSADRQVHSFQTAFNADNNIESLHYDAKQHTFITIPKDDDKEETSKNIYRVKEGQNGKWITTPTFKIDMQASELKEFRGKKVAKTLNLSELAIDPKSEDILVLEGKNPKLLVLSAEGKIKQVYTLDKSLYAQPEGLTFSPDGRMFIANEAGKKDGKANIVEVRLNR</sequence>
<dbReference type="InterPro" id="IPR011044">
    <property type="entry name" value="Quino_amine_DH_bsu"/>
</dbReference>
<evidence type="ECO:0000256" key="4">
    <source>
        <dbReference type="SAM" id="Phobius"/>
    </source>
</evidence>
<keyword evidence="2" id="KW-1003">Cell membrane</keyword>
<keyword evidence="3 4" id="KW-0472">Membrane</keyword>
<keyword evidence="6" id="KW-1185">Reference proteome</keyword>
<proteinExistence type="predicted"/>
<comment type="caution">
    <text evidence="5">The sequence shown here is derived from an EMBL/GenBank/DDBJ whole genome shotgun (WGS) entry which is preliminary data.</text>
</comment>
<dbReference type="SUPFAM" id="SSF50969">
    <property type="entry name" value="YVTN repeat-like/Quinoprotein amine dehydrogenase"/>
    <property type="match status" value="1"/>
</dbReference>
<dbReference type="OrthoDB" id="5292493at2"/>
<dbReference type="RefSeq" id="WP_120182708.1">
    <property type="nucleotide sequence ID" value="NZ_MBTA01000027.1"/>
</dbReference>
<keyword evidence="4" id="KW-1133">Transmembrane helix</keyword>
<dbReference type="EMBL" id="MBTA01000027">
    <property type="protein sequence ID" value="RKD13797.1"/>
    <property type="molecule type" value="Genomic_DNA"/>
</dbReference>
<gene>
    <name evidence="5" type="ORF">BCY91_09555</name>
</gene>
<evidence type="ECO:0008006" key="7">
    <source>
        <dbReference type="Google" id="ProtNLM"/>
    </source>
</evidence>
<evidence type="ECO:0000256" key="2">
    <source>
        <dbReference type="ARBA" id="ARBA00022475"/>
    </source>
</evidence>
<keyword evidence="4" id="KW-0812">Transmembrane</keyword>
<dbReference type="Pfam" id="PF06977">
    <property type="entry name" value="SdiA-regulated"/>
    <property type="match status" value="1"/>
</dbReference>
<feature type="transmembrane region" description="Helical" evidence="4">
    <location>
        <begin position="6"/>
        <end position="24"/>
    </location>
</feature>
<reference evidence="5 6" key="1">
    <citation type="submission" date="2016-07" db="EMBL/GenBank/DDBJ databases">
        <title>Genome of Pelobium manganitolerans.</title>
        <authorList>
            <person name="Wu S."/>
            <person name="Wang G."/>
        </authorList>
    </citation>
    <scope>NUCLEOTIDE SEQUENCE [LARGE SCALE GENOMIC DNA]</scope>
    <source>
        <strain evidence="5 6">YS-25</strain>
    </source>
</reference>
<evidence type="ECO:0000313" key="6">
    <source>
        <dbReference type="Proteomes" id="UP000283433"/>
    </source>
</evidence>
<dbReference type="AlphaFoldDB" id="A0A419S3E6"/>